<proteinExistence type="predicted"/>
<dbReference type="InterPro" id="IPR029058">
    <property type="entry name" value="AB_hydrolase_fold"/>
</dbReference>
<reference evidence="3" key="1">
    <citation type="submission" date="2017-02" db="EMBL/GenBank/DDBJ databases">
        <authorList>
            <person name="Varghese N."/>
            <person name="Submissions S."/>
        </authorList>
    </citation>
    <scope>NUCLEOTIDE SEQUENCE [LARGE SCALE GENOMIC DNA]</scope>
    <source>
        <strain evidence="3">UM2</strain>
    </source>
</reference>
<evidence type="ECO:0000313" key="3">
    <source>
        <dbReference type="Proteomes" id="UP000189818"/>
    </source>
</evidence>
<dbReference type="Pfam" id="PF00450">
    <property type="entry name" value="Peptidase_S10"/>
    <property type="match status" value="1"/>
</dbReference>
<dbReference type="Gene3D" id="3.40.50.1820">
    <property type="entry name" value="alpha/beta hydrolase"/>
    <property type="match status" value="1"/>
</dbReference>
<protein>
    <submittedName>
        <fullName evidence="2">Carboxypeptidase C (Cathepsin A)</fullName>
    </submittedName>
</protein>
<keyword evidence="1" id="KW-0732">Signal</keyword>
<dbReference type="AlphaFoldDB" id="A0A1T5FET0"/>
<name>A0A1T5FET0_9SPHN</name>
<dbReference type="EMBL" id="FUYM01000009">
    <property type="protein sequence ID" value="SKB94671.1"/>
    <property type="molecule type" value="Genomic_DNA"/>
</dbReference>
<keyword evidence="2" id="KW-0378">Hydrolase</keyword>
<evidence type="ECO:0000313" key="2">
    <source>
        <dbReference type="EMBL" id="SKB94671.1"/>
    </source>
</evidence>
<keyword evidence="2" id="KW-0121">Carboxypeptidase</keyword>
<dbReference type="SUPFAM" id="SSF53474">
    <property type="entry name" value="alpha/beta-Hydrolases"/>
    <property type="match status" value="1"/>
</dbReference>
<dbReference type="GO" id="GO:0004185">
    <property type="term" value="F:serine-type carboxypeptidase activity"/>
    <property type="evidence" value="ECO:0007669"/>
    <property type="project" value="InterPro"/>
</dbReference>
<dbReference type="GO" id="GO:0006508">
    <property type="term" value="P:proteolysis"/>
    <property type="evidence" value="ECO:0007669"/>
    <property type="project" value="InterPro"/>
</dbReference>
<accession>A0A1T5FET0</accession>
<feature type="chain" id="PRO_5012504677" evidence="1">
    <location>
        <begin position="30"/>
        <end position="499"/>
    </location>
</feature>
<dbReference type="STRING" id="439228.SAMN06295920_109119"/>
<keyword evidence="3" id="KW-1185">Reference proteome</keyword>
<evidence type="ECO:0000256" key="1">
    <source>
        <dbReference type="SAM" id="SignalP"/>
    </source>
</evidence>
<feature type="signal peptide" evidence="1">
    <location>
        <begin position="1"/>
        <end position="29"/>
    </location>
</feature>
<sequence length="499" mass="53888">MRMKAAFNPFVLTPAIALMIALAAAPAAAQQAGPVAVVDQVDHPVVVTRHKGRFGGQAIAYTATVEGIAVSTGADEGARIVSFAYTRDKADPATRPVMFLFNGGPIVAAQYLHIGGIGPKRVAYPDDVTADPSSFALVDNGYSPLDAVDMVFVDPASTGFSRVAPGTDPRAYFSVKADARQFAAFIRAWLKQHGRERSPVYLTGESYGTNRAAEIAGQLADGPDPLPLAGIFLYGQAANIIEYSQRPANITSYVASLPTIAAIGWYHGRADRKGRPLDAFLAEARAFAKGDYLTVLYQGSAASDADKRRIAGRLAEFSGIPADWYLANGLKITKERYRVELLKDRGLLLGRADARYTAPITDKGGAPDPSDVLMQGVQKFFPLYLRDDLKVDWKDAYVPAIGITSLEDWNWGDSASPFGDWPYYKGISRMMTLNPRFRLLIGNGIYDTQTTMGAAELLATQSGWDPARVTLRYYDGGHTGYSVAATARAIGDDIRALVR</sequence>
<dbReference type="Proteomes" id="UP000189818">
    <property type="component" value="Unassembled WGS sequence"/>
</dbReference>
<dbReference type="OrthoDB" id="9770107at2"/>
<dbReference type="InterPro" id="IPR001563">
    <property type="entry name" value="Peptidase_S10"/>
</dbReference>
<keyword evidence="2" id="KW-0645">Protease</keyword>
<organism evidence="2 3">
    <name type="scientific">Rhizorhabdus histidinilytica</name>
    <dbReference type="NCBI Taxonomy" id="439228"/>
    <lineage>
        <taxon>Bacteria</taxon>
        <taxon>Pseudomonadati</taxon>
        <taxon>Pseudomonadota</taxon>
        <taxon>Alphaproteobacteria</taxon>
        <taxon>Sphingomonadales</taxon>
        <taxon>Sphingomonadaceae</taxon>
        <taxon>Rhizorhabdus</taxon>
    </lineage>
</organism>
<gene>
    <name evidence="2" type="ORF">SAMN06295920_109119</name>
</gene>